<dbReference type="EMBL" id="SNXI01000007">
    <property type="protein sequence ID" value="TDP33226.1"/>
    <property type="molecule type" value="Genomic_DNA"/>
</dbReference>
<proteinExistence type="predicted"/>
<dbReference type="AlphaFoldDB" id="A0A4R6P788"/>
<name>A0A4R6P788_9GAMM</name>
<evidence type="ECO:0000313" key="2">
    <source>
        <dbReference type="Proteomes" id="UP000295531"/>
    </source>
</evidence>
<gene>
    <name evidence="1" type="ORF">DEU29_10745</name>
</gene>
<accession>A0A4R6P788</accession>
<dbReference type="Proteomes" id="UP000295531">
    <property type="component" value="Unassembled WGS sequence"/>
</dbReference>
<keyword evidence="2" id="KW-1185">Reference proteome</keyword>
<organism evidence="1 2">
    <name type="scientific">Idiomarina aquatica</name>
    <dbReference type="NCBI Taxonomy" id="1327752"/>
    <lineage>
        <taxon>Bacteria</taxon>
        <taxon>Pseudomonadati</taxon>
        <taxon>Pseudomonadota</taxon>
        <taxon>Gammaproteobacteria</taxon>
        <taxon>Alteromonadales</taxon>
        <taxon>Idiomarinaceae</taxon>
        <taxon>Idiomarina</taxon>
    </lineage>
</organism>
<comment type="caution">
    <text evidence="1">The sequence shown here is derived from an EMBL/GenBank/DDBJ whole genome shotgun (WGS) entry which is preliminary data.</text>
</comment>
<protein>
    <submittedName>
        <fullName evidence="1">Uncharacterized protein</fullName>
    </submittedName>
</protein>
<reference evidence="1 2" key="1">
    <citation type="submission" date="2019-03" db="EMBL/GenBank/DDBJ databases">
        <title>Freshwater and sediment microbial communities from various areas in North America, analyzing microbe dynamics in response to fracking.</title>
        <authorList>
            <person name="Lamendella R."/>
        </authorList>
    </citation>
    <scope>NUCLEOTIDE SEQUENCE [LARGE SCALE GENOMIC DNA]</scope>
    <source>
        <strain evidence="1 2">18_TX</strain>
    </source>
</reference>
<sequence>MQQNGGNAQMLELLRWINQQELQLLQQAYQQQPKLQAI</sequence>
<evidence type="ECO:0000313" key="1">
    <source>
        <dbReference type="EMBL" id="TDP33226.1"/>
    </source>
</evidence>